<gene>
    <name evidence="4" type="ORF">GCM10022377_24940</name>
</gene>
<evidence type="ECO:0000313" key="4">
    <source>
        <dbReference type="EMBL" id="GAA3710347.1"/>
    </source>
</evidence>
<evidence type="ECO:0000256" key="1">
    <source>
        <dbReference type="ARBA" id="ARBA00004418"/>
    </source>
</evidence>
<accession>A0ABP7DX51</accession>
<dbReference type="PANTHER" id="PTHR30024">
    <property type="entry name" value="ALIPHATIC SULFONATES-BINDING PROTEIN-RELATED"/>
    <property type="match status" value="1"/>
</dbReference>
<dbReference type="EMBL" id="BAABCJ010000006">
    <property type="protein sequence ID" value="GAA3710347.1"/>
    <property type="molecule type" value="Genomic_DNA"/>
</dbReference>
<dbReference type="InterPro" id="IPR010067">
    <property type="entry name" value="ABC_SsuA_sub-bd"/>
</dbReference>
<name>A0ABP7DX51_9MICC</name>
<dbReference type="PANTHER" id="PTHR30024:SF47">
    <property type="entry name" value="TAURINE-BINDING PERIPLASMIC PROTEIN"/>
    <property type="match status" value="1"/>
</dbReference>
<evidence type="ECO:0000256" key="3">
    <source>
        <dbReference type="ARBA" id="ARBA00022729"/>
    </source>
</evidence>
<comment type="caution">
    <text evidence="4">The sequence shown here is derived from an EMBL/GenBank/DDBJ whole genome shotgun (WGS) entry which is preliminary data.</text>
</comment>
<keyword evidence="5" id="KW-1185">Reference proteome</keyword>
<evidence type="ECO:0000256" key="2">
    <source>
        <dbReference type="ARBA" id="ARBA00010742"/>
    </source>
</evidence>
<organism evidence="4 5">
    <name type="scientific">Zhihengliuella alba</name>
    <dbReference type="NCBI Taxonomy" id="547018"/>
    <lineage>
        <taxon>Bacteria</taxon>
        <taxon>Bacillati</taxon>
        <taxon>Actinomycetota</taxon>
        <taxon>Actinomycetes</taxon>
        <taxon>Micrococcales</taxon>
        <taxon>Micrococcaceae</taxon>
        <taxon>Zhihengliuella</taxon>
    </lineage>
</organism>
<dbReference type="RefSeq" id="WP_344885205.1">
    <property type="nucleotide sequence ID" value="NZ_BAABCJ010000006.1"/>
</dbReference>
<protein>
    <submittedName>
        <fullName evidence="4">ABC transporter substrate-binding protein</fullName>
    </submittedName>
</protein>
<proteinExistence type="inferred from homology"/>
<evidence type="ECO:0000313" key="5">
    <source>
        <dbReference type="Proteomes" id="UP001501536"/>
    </source>
</evidence>
<reference evidence="5" key="1">
    <citation type="journal article" date="2019" name="Int. J. Syst. Evol. Microbiol.">
        <title>The Global Catalogue of Microorganisms (GCM) 10K type strain sequencing project: providing services to taxonomists for standard genome sequencing and annotation.</title>
        <authorList>
            <consortium name="The Broad Institute Genomics Platform"/>
            <consortium name="The Broad Institute Genome Sequencing Center for Infectious Disease"/>
            <person name="Wu L."/>
            <person name="Ma J."/>
        </authorList>
    </citation>
    <scope>NUCLEOTIDE SEQUENCE [LARGE SCALE GENOMIC DNA]</scope>
    <source>
        <strain evidence="5">JCM 16961</strain>
    </source>
</reference>
<sequence>MSTRRRYSPAAPAGTPRSGRRARIAVAAVVPLLVAAAVTSLFVPAPWTAAPASGAAARPADALRLGYFPTVTHAPALAGVEHGLFAEELGRDGTALQTQVFTAGPAAVEALNAGAIDAAYLGPSPALASYATSGGESLVVVAGAASGGAALVAREGIDSVEDLAGGQIATPQYANTQDLAARALLEERGLTDQVEISHATSGTVAQLFERGQIDAAWQPEPWASLLEASGGHVLVDERELWPEGRFPTALLVVSQRFAAEHPQTVQRLADAHARSLAWLGGAGEDDVVSTVVDGSVRAGGDSLDPDVIRRALGRLEFTGDPLAGTYPELAEGAAALGTAPGWGDVDLAGLVDDHWWREAAAAAGEGEGQ</sequence>
<keyword evidence="3" id="KW-0732">Signal</keyword>
<dbReference type="SUPFAM" id="SSF53850">
    <property type="entry name" value="Periplasmic binding protein-like II"/>
    <property type="match status" value="1"/>
</dbReference>
<dbReference type="Pfam" id="PF13379">
    <property type="entry name" value="NMT1_2"/>
    <property type="match status" value="1"/>
</dbReference>
<comment type="subcellular location">
    <subcellularLocation>
        <location evidence="1">Periplasm</location>
    </subcellularLocation>
</comment>
<dbReference type="NCBIfam" id="TIGR01728">
    <property type="entry name" value="SsuA_fam"/>
    <property type="match status" value="1"/>
</dbReference>
<comment type="similarity">
    <text evidence="2">Belongs to the bacterial solute-binding protein SsuA/TauA family.</text>
</comment>
<dbReference type="Gene3D" id="3.40.190.10">
    <property type="entry name" value="Periplasmic binding protein-like II"/>
    <property type="match status" value="2"/>
</dbReference>
<dbReference type="Proteomes" id="UP001501536">
    <property type="component" value="Unassembled WGS sequence"/>
</dbReference>